<evidence type="ECO:0000313" key="2">
    <source>
        <dbReference type="EMBL" id="GAK49887.1"/>
    </source>
</evidence>
<dbReference type="Pfam" id="PF13416">
    <property type="entry name" value="SBP_bac_8"/>
    <property type="match status" value="1"/>
</dbReference>
<dbReference type="HOGENOM" id="CLU_031285_2_2_0"/>
<dbReference type="STRING" id="1499966.U14_01111"/>
<organism evidence="2 3">
    <name type="scientific">Candidatus Moduliflexus flocculans</name>
    <dbReference type="NCBI Taxonomy" id="1499966"/>
    <lineage>
        <taxon>Bacteria</taxon>
        <taxon>Candidatus Moduliflexota</taxon>
        <taxon>Candidatus Moduliflexia</taxon>
        <taxon>Candidatus Moduliflexales</taxon>
        <taxon>Candidatus Moduliflexaceae</taxon>
    </lineage>
</organism>
<proteinExistence type="predicted"/>
<dbReference type="Gene3D" id="3.40.190.10">
    <property type="entry name" value="Periplasmic binding protein-like II"/>
    <property type="match status" value="1"/>
</dbReference>
<dbReference type="PANTHER" id="PTHR43649">
    <property type="entry name" value="ARABINOSE-BINDING PROTEIN-RELATED"/>
    <property type="match status" value="1"/>
</dbReference>
<protein>
    <submittedName>
        <fullName evidence="2">Extracellular solute-binding protein, family 1</fullName>
    </submittedName>
</protein>
<dbReference type="PANTHER" id="PTHR43649:SF12">
    <property type="entry name" value="DIACETYLCHITOBIOSE BINDING PROTEIN DASA"/>
    <property type="match status" value="1"/>
</dbReference>
<gene>
    <name evidence="2" type="ORF">U14_01111</name>
</gene>
<dbReference type="SUPFAM" id="SSF53850">
    <property type="entry name" value="Periplasmic binding protein-like II"/>
    <property type="match status" value="1"/>
</dbReference>
<dbReference type="EMBL" id="DF820455">
    <property type="protein sequence ID" value="GAK49887.1"/>
    <property type="molecule type" value="Genomic_DNA"/>
</dbReference>
<dbReference type="InterPro" id="IPR006059">
    <property type="entry name" value="SBP"/>
</dbReference>
<sequence>MCKHYLFHQHVRLMTILSVLTCVSLFNMPPVAFGQQSSAPATVTIWGWDEKSTVPLLPEFEKTYPDIKINYVTFASDSECMQAFKAAYATGEKLPDIMWLEIQAIGEFLEMDIWERLDAPPYQADPALEFESLHPSIKNAKGELIGLRWDLPISGLAYRRELANIFFGTDEPEALEAMLPTWDAVFAKAVETRKQHGDLFLFASLKDAFRVIDGQNSTPMFDGDTMNFQNTIGRTYERLVAMRDAGLVDALLQWTTEWNASFTQKKHLFYPCPTWFPHFVIESNDPQGKGAWGMMTPPEGGFFWGGTILAIPKQSEEKEAAWKFLRWFLFSQEGGNANKQANGVFIGFKPLYDNPEFASYHSDWFGAQDLGQKWFRDIAPKASPVRPPSKYDAVVSEINNLILQALSEDPNMTLQDALTGFKEELAARLPELRIN</sequence>
<keyword evidence="3" id="KW-1185">Reference proteome</keyword>
<feature type="chain" id="PRO_5006631488" evidence="1">
    <location>
        <begin position="33"/>
        <end position="435"/>
    </location>
</feature>
<reference evidence="2 3" key="1">
    <citation type="journal article" date="2015" name="PeerJ">
        <title>First genomic representation of candidate bacterial phylum KSB3 points to enhanced environmental sensing as a trigger of wastewater bulking.</title>
        <authorList>
            <person name="Sekiguchi Y."/>
            <person name="Ohashi A."/>
            <person name="Parks D.H."/>
            <person name="Yamauchi T."/>
            <person name="Tyson G.W."/>
            <person name="Hugenholtz P."/>
        </authorList>
    </citation>
    <scope>NUCLEOTIDE SEQUENCE [LARGE SCALE GENOMIC DNA]</scope>
</reference>
<evidence type="ECO:0000256" key="1">
    <source>
        <dbReference type="SAM" id="SignalP"/>
    </source>
</evidence>
<feature type="signal peptide" evidence="1">
    <location>
        <begin position="1"/>
        <end position="32"/>
    </location>
</feature>
<accession>A0A0S6VVJ3</accession>
<keyword evidence="1" id="KW-0732">Signal</keyword>
<name>A0A0S6VVJ3_9BACT</name>
<dbReference type="Proteomes" id="UP000030700">
    <property type="component" value="Unassembled WGS sequence"/>
</dbReference>
<dbReference type="AlphaFoldDB" id="A0A0S6VVJ3"/>
<evidence type="ECO:0000313" key="3">
    <source>
        <dbReference type="Proteomes" id="UP000030700"/>
    </source>
</evidence>
<dbReference type="InterPro" id="IPR050490">
    <property type="entry name" value="Bact_solute-bd_prot1"/>
</dbReference>